<dbReference type="Proteomes" id="UP000266385">
    <property type="component" value="Unassembled WGS sequence"/>
</dbReference>
<comment type="caution">
    <text evidence="2">The sequence shown here is derived from an EMBL/GenBank/DDBJ whole genome shotgun (WGS) entry which is preliminary data.</text>
</comment>
<dbReference type="Gene3D" id="3.40.50.720">
    <property type="entry name" value="NAD(P)-binding Rossmann-like Domain"/>
    <property type="match status" value="1"/>
</dbReference>
<dbReference type="InterPro" id="IPR051397">
    <property type="entry name" value="Zn-ADH-like_protein"/>
</dbReference>
<dbReference type="AlphaFoldDB" id="A0A399RB38"/>
<keyword evidence="3" id="KW-1185">Reference proteome</keyword>
<feature type="domain" description="Enoyl reductase (ER)" evidence="1">
    <location>
        <begin position="17"/>
        <end position="328"/>
    </location>
</feature>
<dbReference type="OrthoDB" id="4190732at2"/>
<accession>A0A399RB38</accession>
<name>A0A399RB38_9PROT</name>
<sequence>MSLPETMRALRVETLAEDFEGCALRDIPVPKPDSGGILLKIRAGSLGFPDLLMTRGGYQHKPDLPFTPGGDVSGEVAAIGPDVTGLSVGDRVVTGGLGGAFAEYGVYKASAVRHIPDHLDFASAAAVGSAYLTAYVALVRRANIQPGEWLLVHGAAGGVGLAAVDLGKHLGARVIATASSEEKLEKIRQAYDPEVLINVNDGFREKVKEVTGGGADVIYDPVGGDVFDESVRCIGFDGRLLVIGFASGRIPQIGVNMPLIKGFSVVGVRAGEYGRRFPERGRENMEAVWDLVARQAVRPHVHAVYGLDDWRKAFADMEERRVVGRVIIDPSQ</sequence>
<dbReference type="CDD" id="cd08241">
    <property type="entry name" value="QOR1"/>
    <property type="match status" value="1"/>
</dbReference>
<dbReference type="InterPro" id="IPR020843">
    <property type="entry name" value="ER"/>
</dbReference>
<dbReference type="Pfam" id="PF00107">
    <property type="entry name" value="ADH_zinc_N"/>
    <property type="match status" value="1"/>
</dbReference>
<dbReference type="SMART" id="SM00829">
    <property type="entry name" value="PKS_ER"/>
    <property type="match status" value="1"/>
</dbReference>
<dbReference type="PANTHER" id="PTHR43677">
    <property type="entry name" value="SHORT-CHAIN DEHYDROGENASE/REDUCTASE"/>
    <property type="match status" value="1"/>
</dbReference>
<dbReference type="PANTHER" id="PTHR43677:SF4">
    <property type="entry name" value="QUINONE OXIDOREDUCTASE-LIKE PROTEIN 2"/>
    <property type="match status" value="1"/>
</dbReference>
<dbReference type="InterPro" id="IPR013149">
    <property type="entry name" value="ADH-like_C"/>
</dbReference>
<evidence type="ECO:0000313" key="2">
    <source>
        <dbReference type="EMBL" id="RIJ27854.1"/>
    </source>
</evidence>
<dbReference type="Pfam" id="PF08240">
    <property type="entry name" value="ADH_N"/>
    <property type="match status" value="1"/>
</dbReference>
<reference evidence="2 3" key="1">
    <citation type="submission" date="2018-08" db="EMBL/GenBank/DDBJ databases">
        <title>Henriciella mobilis sp. nov., isolated from seawater.</title>
        <authorList>
            <person name="Cheng H."/>
            <person name="Wu Y.-H."/>
            <person name="Xu X.-W."/>
            <person name="Guo L.-L."/>
        </authorList>
    </citation>
    <scope>NUCLEOTIDE SEQUENCE [LARGE SCALE GENOMIC DNA]</scope>
    <source>
        <strain evidence="2 3">JN25</strain>
    </source>
</reference>
<evidence type="ECO:0000313" key="3">
    <source>
        <dbReference type="Proteomes" id="UP000266385"/>
    </source>
</evidence>
<dbReference type="InterPro" id="IPR011032">
    <property type="entry name" value="GroES-like_sf"/>
</dbReference>
<dbReference type="SUPFAM" id="SSF51735">
    <property type="entry name" value="NAD(P)-binding Rossmann-fold domains"/>
    <property type="match status" value="1"/>
</dbReference>
<organism evidence="2 3">
    <name type="scientific">Henriciella mobilis</name>
    <dbReference type="NCBI Taxonomy" id="2305467"/>
    <lineage>
        <taxon>Bacteria</taxon>
        <taxon>Pseudomonadati</taxon>
        <taxon>Pseudomonadota</taxon>
        <taxon>Alphaproteobacteria</taxon>
        <taxon>Hyphomonadales</taxon>
        <taxon>Hyphomonadaceae</taxon>
        <taxon>Henriciella</taxon>
    </lineage>
</organism>
<dbReference type="GO" id="GO:0016491">
    <property type="term" value="F:oxidoreductase activity"/>
    <property type="evidence" value="ECO:0007669"/>
    <property type="project" value="InterPro"/>
</dbReference>
<dbReference type="RefSeq" id="WP_119376393.1">
    <property type="nucleotide sequence ID" value="NZ_QWFX01000013.1"/>
</dbReference>
<dbReference type="EMBL" id="QWFX01000013">
    <property type="protein sequence ID" value="RIJ27854.1"/>
    <property type="molecule type" value="Genomic_DNA"/>
</dbReference>
<dbReference type="SUPFAM" id="SSF50129">
    <property type="entry name" value="GroES-like"/>
    <property type="match status" value="1"/>
</dbReference>
<proteinExistence type="predicted"/>
<dbReference type="InterPro" id="IPR013154">
    <property type="entry name" value="ADH-like_N"/>
</dbReference>
<protein>
    <submittedName>
        <fullName evidence="2">NADPH:quinone oxidoreductase family protein</fullName>
    </submittedName>
</protein>
<dbReference type="InterPro" id="IPR036291">
    <property type="entry name" value="NAD(P)-bd_dom_sf"/>
</dbReference>
<dbReference type="Gene3D" id="3.90.180.10">
    <property type="entry name" value="Medium-chain alcohol dehydrogenases, catalytic domain"/>
    <property type="match status" value="1"/>
</dbReference>
<evidence type="ECO:0000259" key="1">
    <source>
        <dbReference type="SMART" id="SM00829"/>
    </source>
</evidence>
<gene>
    <name evidence="2" type="ORF">D1223_10535</name>
</gene>